<reference evidence="20" key="3">
    <citation type="submission" date="2015-06" db="UniProtKB">
        <authorList>
            <consortium name="EnsemblMetazoa"/>
        </authorList>
    </citation>
    <scope>IDENTIFICATION</scope>
</reference>
<feature type="transmembrane region" description="Helical" evidence="16">
    <location>
        <begin position="451"/>
        <end position="470"/>
    </location>
</feature>
<dbReference type="Gene3D" id="1.20.1560.10">
    <property type="entry name" value="ABC transporter type 1, transmembrane domain"/>
    <property type="match status" value="2"/>
</dbReference>
<dbReference type="GO" id="GO:0016887">
    <property type="term" value="F:ATP hydrolysis activity"/>
    <property type="evidence" value="ECO:0007669"/>
    <property type="project" value="InterPro"/>
</dbReference>
<name>R7UTN4_CAPTE</name>
<feature type="transmembrane region" description="Helical" evidence="16">
    <location>
        <begin position="164"/>
        <end position="186"/>
    </location>
</feature>
<evidence type="ECO:0000256" key="4">
    <source>
        <dbReference type="ARBA" id="ARBA00022448"/>
    </source>
</evidence>
<dbReference type="FunFam" id="3.40.50.300:FF:000074">
    <property type="entry name" value="Multidrug resistance-associated protein 5 isoform 1"/>
    <property type="match status" value="1"/>
</dbReference>
<dbReference type="CDD" id="cd03244">
    <property type="entry name" value="ABCC_MRP_domain2"/>
    <property type="match status" value="1"/>
</dbReference>
<keyword evidence="5" id="KW-1003">Cell membrane</keyword>
<dbReference type="GO" id="GO:0008559">
    <property type="term" value="F:ABC-type xenobiotic transporter activity"/>
    <property type="evidence" value="ECO:0007669"/>
    <property type="project" value="UniProtKB-EC"/>
</dbReference>
<dbReference type="InterPro" id="IPR036640">
    <property type="entry name" value="ABC1_TM_sf"/>
</dbReference>
<evidence type="ECO:0000256" key="1">
    <source>
        <dbReference type="ARBA" id="ARBA00004128"/>
    </source>
</evidence>
<dbReference type="PANTHER" id="PTHR24223:SF443">
    <property type="entry name" value="MULTIDRUG-RESISTANCE LIKE PROTEIN 1, ISOFORM I"/>
    <property type="match status" value="1"/>
</dbReference>
<dbReference type="GO" id="GO:0005524">
    <property type="term" value="F:ATP binding"/>
    <property type="evidence" value="ECO:0007669"/>
    <property type="project" value="UniProtKB-KW"/>
</dbReference>
<comment type="subcellular location">
    <subcellularLocation>
        <location evidence="2">Cell membrane</location>
        <topology evidence="2">Multi-pass membrane protein</topology>
    </subcellularLocation>
    <subcellularLocation>
        <location evidence="1">Vacuole membrane</location>
        <topology evidence="1">Multi-pass membrane protein</topology>
    </subcellularLocation>
</comment>
<dbReference type="PROSITE" id="PS50929">
    <property type="entry name" value="ABC_TM1F"/>
    <property type="match status" value="2"/>
</dbReference>
<evidence type="ECO:0000256" key="6">
    <source>
        <dbReference type="ARBA" id="ARBA00022692"/>
    </source>
</evidence>
<proteinExistence type="inferred from homology"/>
<comment type="similarity">
    <text evidence="3">Belongs to the ABC transporter superfamily. ABCC family. Conjugate transporter (TC 3.A.1.208) subfamily.</text>
</comment>
<evidence type="ECO:0000256" key="14">
    <source>
        <dbReference type="ARBA" id="ARBA00047523"/>
    </source>
</evidence>
<comment type="catalytic activity">
    <reaction evidence="15">
        <text>17beta-estradiol 17-O-(beta-D-glucuronate)(in) + ATP + H2O = 17beta-estradiol 17-O-(beta-D-glucuronate)(out) + ADP + phosphate + H(+)</text>
        <dbReference type="Rhea" id="RHEA:60128"/>
        <dbReference type="ChEBI" id="CHEBI:15377"/>
        <dbReference type="ChEBI" id="CHEBI:15378"/>
        <dbReference type="ChEBI" id="CHEBI:30616"/>
        <dbReference type="ChEBI" id="CHEBI:43474"/>
        <dbReference type="ChEBI" id="CHEBI:82961"/>
        <dbReference type="ChEBI" id="CHEBI:456216"/>
    </reaction>
    <physiologicalReaction direction="left-to-right" evidence="15">
        <dbReference type="Rhea" id="RHEA:60129"/>
    </physiologicalReaction>
</comment>
<evidence type="ECO:0000313" key="21">
    <source>
        <dbReference type="Proteomes" id="UP000014760"/>
    </source>
</evidence>
<feature type="transmembrane region" description="Helical" evidence="16">
    <location>
        <begin position="1188"/>
        <end position="1208"/>
    </location>
</feature>
<dbReference type="Gene3D" id="3.40.50.300">
    <property type="entry name" value="P-loop containing nucleotide triphosphate hydrolases"/>
    <property type="match status" value="2"/>
</dbReference>
<feature type="transmembrane region" description="Helical" evidence="16">
    <location>
        <begin position="955"/>
        <end position="985"/>
    </location>
</feature>
<dbReference type="FunFam" id="1.20.1560.10:FF:000001">
    <property type="entry name" value="ATP-binding cassette subfamily C member 1"/>
    <property type="match status" value="1"/>
</dbReference>
<sequence length="1522" mass="168088">MLNICVILQADPPENVSVVLPIVSACMQHTLLVYVPSAFLLAVGLIAFIYLLHQPPMPIQHSPVNISRTVFSALLVALSSCELIKWAIDRQSGGDVYPAACLASVLLILDYLFTIILIQMERLKGKPTSGVLFFFTLMQAMVFSCGMSSRIVAAYYTGKVENHFHLVISVLFVMFGFAHLVVICLVDQQSAYAPTSSQKNPCPEGEASFLSKLTFWWFTNLVILGYKNPLESKDLWSLNPEDLSETVVPSFDAQWEKQVKKTNRPGADMINGASADPATQPLSPQTQEVRVTGKQPSLLRALCGTFGPTMAVAAALKFVNDILTFVSPQLLKRVIAFTNPGSQDAAYVGYIYAFLLFATAFAQSILVHQYFHKTFVIGMRLRTALVSAIYKKSLLLSNAARRSSTVGEITNLMAVDAQKFMDMMSILNMVWSAPLQMVVALYFLWQTLGPSVLAGVAVMVLLIPINAMIARKTRDLQVTQMKYKDSRIKMMNEILNGMKVLKLYAWEPAFEQRIGKIRSDELGVLKRSAYLNASSSFTWTCAPFLVSLTTFAVYVLSSPDNILDAEKAFVSLSLFNILRFPLSLLPQLIAGLVQASVSLKRLQHFLLNEELDPSNVEKMKAEEGLIRDDNGISIEKGSFVWEMGEENSTLADINLEVKKGSLVAVVGTVGCGKSSLLGAILGEMEKIEGRVSVQGSVAYVPQQAWMMNATVKDNIIFGQKPNDCQYYKVLETCALERDLELLPGADMTEIGEKGVNLSGGQKQRISLARAAFSDADIYLLDDPLSAVDAHVGKHIFDEVIGPEGILKEKTRLLVTHGINFLPKVDLIVVLSEGRISAMGSYQDLLLEGGAFADFLKMYLDEAQTNEVELDDETKRLLSAMTIDSMEMCSLDSGHHTENLVRKRATFKRQLTLADDECHPPAALLVKTKEADTLIQAESSETGSVKMGVFLTYMRALSLPVSIAVLLFYLISNAAAVGSNFWLSAWSNDPVPVNGTVDEGQRNLRLGIYGVLGLTQGLAILLASLSFARGRVAAASSLHNGMFVNLMRCPMHFFDTTPMGRITNRFSKDIDMIDMVIPTTITMFLMTFLTSISSLIVISISTPIFLAVLLPLAVVYFLVQRIYIRTSRQLKRLDAVSRSPIYSHFGETIQGAVTIRAYQQQDRFIGISQTKMDNNHMCYFPWIVSNRWLAVRLEFVGNCIILFAALFAVISKDSISPGVVGLSITYAMTITQTLNMMVRMTSEVESNIVAVERVNQYAESPTEADWVVNSYRPSPVWPAEGRLSFKAYSTRYRPGLDLVLKQIGASIKGGEKIGIVGRTGAGKSSLTLALFRLIEPAEGSIVIDDMDVSKIGLHDLRSRLTIIPQEPVLFSGSLRMNLDPFERFTDADVWRSLDHAHLKDFVESLPEGLDFECSEGGENISVGQRQLVCLARALLRKTRILVLDEATAAVDLETDDLIQGTIRTQFEECTVLTIAHRLNTIMDYTRILVLDAGKIAEFDSPQELLANKKSIFYGMAKDAGLAE</sequence>
<dbReference type="STRING" id="283909.R7UTN4"/>
<feature type="domain" description="ABC transporter" evidence="17">
    <location>
        <begin position="1284"/>
        <end position="1516"/>
    </location>
</feature>
<dbReference type="InterPro" id="IPR003593">
    <property type="entry name" value="AAA+_ATPase"/>
</dbReference>
<keyword evidence="7" id="KW-0677">Repeat</keyword>
<keyword evidence="11" id="KW-0445">Lipid transport</keyword>
<reference evidence="19 21" key="2">
    <citation type="journal article" date="2013" name="Nature">
        <title>Insights into bilaterian evolution from three spiralian genomes.</title>
        <authorList>
            <person name="Simakov O."/>
            <person name="Marletaz F."/>
            <person name="Cho S.J."/>
            <person name="Edsinger-Gonzales E."/>
            <person name="Havlak P."/>
            <person name="Hellsten U."/>
            <person name="Kuo D.H."/>
            <person name="Larsson T."/>
            <person name="Lv J."/>
            <person name="Arendt D."/>
            <person name="Savage R."/>
            <person name="Osoegawa K."/>
            <person name="de Jong P."/>
            <person name="Grimwood J."/>
            <person name="Chapman J.A."/>
            <person name="Shapiro H."/>
            <person name="Aerts A."/>
            <person name="Otillar R.P."/>
            <person name="Terry A.Y."/>
            <person name="Boore J.L."/>
            <person name="Grigoriev I.V."/>
            <person name="Lindberg D.R."/>
            <person name="Seaver E.C."/>
            <person name="Weisblat D.A."/>
            <person name="Putnam N.H."/>
            <person name="Rokhsar D.S."/>
        </authorList>
    </citation>
    <scope>NUCLEOTIDE SEQUENCE</scope>
    <source>
        <strain evidence="19 21">I ESC-2004</strain>
    </source>
</reference>
<dbReference type="EMBL" id="AMQN01006208">
    <property type="status" value="NOT_ANNOTATED_CDS"/>
    <property type="molecule type" value="Genomic_DNA"/>
</dbReference>
<evidence type="ECO:0000256" key="3">
    <source>
        <dbReference type="ARBA" id="ARBA00009726"/>
    </source>
</evidence>
<dbReference type="GO" id="GO:0005774">
    <property type="term" value="C:vacuolar membrane"/>
    <property type="evidence" value="ECO:0007669"/>
    <property type="project" value="UniProtKB-SubCell"/>
</dbReference>
<keyword evidence="9" id="KW-0067">ATP-binding</keyword>
<evidence type="ECO:0000256" key="10">
    <source>
        <dbReference type="ARBA" id="ARBA00022989"/>
    </source>
</evidence>
<dbReference type="FunCoup" id="R7UTN4">
    <property type="interactions" value="412"/>
</dbReference>
<evidence type="ECO:0000256" key="5">
    <source>
        <dbReference type="ARBA" id="ARBA00022475"/>
    </source>
</evidence>
<evidence type="ECO:0000256" key="2">
    <source>
        <dbReference type="ARBA" id="ARBA00004651"/>
    </source>
</evidence>
<dbReference type="PROSITE" id="PS50893">
    <property type="entry name" value="ABC_TRANSPORTER_2"/>
    <property type="match status" value="2"/>
</dbReference>
<feature type="transmembrane region" description="Helical" evidence="16">
    <location>
        <begin position="568"/>
        <end position="593"/>
    </location>
</feature>
<dbReference type="Pfam" id="PF00664">
    <property type="entry name" value="ABC_membrane"/>
    <property type="match status" value="2"/>
</dbReference>
<comment type="catalytic activity">
    <reaction evidence="13">
        <text>ATP + H2O + xenobioticSide 1 = ADP + phosphate + xenobioticSide 2.</text>
        <dbReference type="EC" id="7.6.2.2"/>
    </reaction>
</comment>
<evidence type="ECO:0000256" key="11">
    <source>
        <dbReference type="ARBA" id="ARBA00023055"/>
    </source>
</evidence>
<evidence type="ECO:0000256" key="12">
    <source>
        <dbReference type="ARBA" id="ARBA00023136"/>
    </source>
</evidence>
<dbReference type="PROSITE" id="PS00211">
    <property type="entry name" value="ABC_TRANSPORTER_1"/>
    <property type="match status" value="2"/>
</dbReference>
<dbReference type="SUPFAM" id="SSF90123">
    <property type="entry name" value="ABC transporter transmembrane region"/>
    <property type="match status" value="2"/>
</dbReference>
<feature type="transmembrane region" description="Helical" evidence="16">
    <location>
        <begin position="31"/>
        <end position="53"/>
    </location>
</feature>
<feature type="transmembrane region" description="Helical" evidence="16">
    <location>
        <begin position="536"/>
        <end position="556"/>
    </location>
</feature>
<evidence type="ECO:0000256" key="15">
    <source>
        <dbReference type="ARBA" id="ARBA00047576"/>
    </source>
</evidence>
<dbReference type="HOGENOM" id="CLU_000604_27_6_1"/>
<evidence type="ECO:0000256" key="9">
    <source>
        <dbReference type="ARBA" id="ARBA00022840"/>
    </source>
</evidence>
<feature type="transmembrane region" description="Helical" evidence="16">
    <location>
        <begin position="350"/>
        <end position="371"/>
    </location>
</feature>
<reference evidence="21" key="1">
    <citation type="submission" date="2012-12" db="EMBL/GenBank/DDBJ databases">
        <authorList>
            <person name="Hellsten U."/>
            <person name="Grimwood J."/>
            <person name="Chapman J.A."/>
            <person name="Shapiro H."/>
            <person name="Aerts A."/>
            <person name="Otillar R.P."/>
            <person name="Terry A.Y."/>
            <person name="Boore J.L."/>
            <person name="Simakov O."/>
            <person name="Marletaz F."/>
            <person name="Cho S.-J."/>
            <person name="Edsinger-Gonzales E."/>
            <person name="Havlak P."/>
            <person name="Kuo D.-H."/>
            <person name="Larsson T."/>
            <person name="Lv J."/>
            <person name="Arendt D."/>
            <person name="Savage R."/>
            <person name="Osoegawa K."/>
            <person name="de Jong P."/>
            <person name="Lindberg D.R."/>
            <person name="Seaver E.C."/>
            <person name="Weisblat D.A."/>
            <person name="Putnam N.H."/>
            <person name="Grigoriev I.V."/>
            <person name="Rokhsar D.S."/>
        </authorList>
    </citation>
    <scope>NUCLEOTIDE SEQUENCE</scope>
    <source>
        <strain evidence="21">I ESC-2004</strain>
    </source>
</reference>
<dbReference type="FunFam" id="1.20.1560.10:FF:000007">
    <property type="entry name" value="ATP-binding cassette subfamily C member 1"/>
    <property type="match status" value="1"/>
</dbReference>
<feature type="transmembrane region" description="Helical" evidence="16">
    <location>
        <begin position="1074"/>
        <end position="1097"/>
    </location>
</feature>
<evidence type="ECO:0000259" key="18">
    <source>
        <dbReference type="PROSITE" id="PS50929"/>
    </source>
</evidence>
<dbReference type="SMART" id="SM00382">
    <property type="entry name" value="AAA"/>
    <property type="match status" value="2"/>
</dbReference>
<dbReference type="OrthoDB" id="6500128at2759"/>
<dbReference type="InterPro" id="IPR027417">
    <property type="entry name" value="P-loop_NTPase"/>
</dbReference>
<evidence type="ECO:0000256" key="13">
    <source>
        <dbReference type="ARBA" id="ARBA00034018"/>
    </source>
</evidence>
<evidence type="ECO:0000259" key="17">
    <source>
        <dbReference type="PROSITE" id="PS50893"/>
    </source>
</evidence>
<keyword evidence="12 16" id="KW-0472">Membrane</keyword>
<dbReference type="SUPFAM" id="SSF52540">
    <property type="entry name" value="P-loop containing nucleoside triphosphate hydrolases"/>
    <property type="match status" value="2"/>
</dbReference>
<dbReference type="InterPro" id="IPR005292">
    <property type="entry name" value="MRP"/>
</dbReference>
<dbReference type="GO" id="GO:0006869">
    <property type="term" value="P:lipid transport"/>
    <property type="evidence" value="ECO:0007669"/>
    <property type="project" value="UniProtKB-KW"/>
</dbReference>
<feature type="domain" description="ABC transporter" evidence="17">
    <location>
        <begin position="632"/>
        <end position="857"/>
    </location>
</feature>
<dbReference type="CDD" id="cd18595">
    <property type="entry name" value="ABC_6TM_MRP1_2_3_6_D1_like"/>
    <property type="match status" value="1"/>
</dbReference>
<dbReference type="Proteomes" id="UP000014760">
    <property type="component" value="Unassembled WGS sequence"/>
</dbReference>
<dbReference type="NCBIfam" id="TIGR00957">
    <property type="entry name" value="MRP_assoc_pro"/>
    <property type="match status" value="1"/>
</dbReference>
<evidence type="ECO:0000313" key="19">
    <source>
        <dbReference type="EMBL" id="ELU09879.1"/>
    </source>
</evidence>
<evidence type="ECO:0000256" key="8">
    <source>
        <dbReference type="ARBA" id="ARBA00022741"/>
    </source>
</evidence>
<dbReference type="Pfam" id="PF00005">
    <property type="entry name" value="ABC_tran"/>
    <property type="match status" value="2"/>
</dbReference>
<keyword evidence="21" id="KW-1185">Reference proteome</keyword>
<comment type="catalytic activity">
    <reaction evidence="14">
        <text>leukotriene C4(in) + ATP + H2O = leukotriene C4(out) + ADP + phosphate + H(+)</text>
        <dbReference type="Rhea" id="RHEA:38963"/>
        <dbReference type="ChEBI" id="CHEBI:15377"/>
        <dbReference type="ChEBI" id="CHEBI:15378"/>
        <dbReference type="ChEBI" id="CHEBI:30616"/>
        <dbReference type="ChEBI" id="CHEBI:43474"/>
        <dbReference type="ChEBI" id="CHEBI:57973"/>
        <dbReference type="ChEBI" id="CHEBI:456216"/>
    </reaction>
    <physiologicalReaction direction="left-to-right" evidence="14">
        <dbReference type="Rhea" id="RHEA:38964"/>
    </physiologicalReaction>
</comment>
<keyword evidence="10 16" id="KW-1133">Transmembrane helix</keyword>
<keyword evidence="8" id="KW-0547">Nucleotide-binding</keyword>
<dbReference type="EMBL" id="KB297837">
    <property type="protein sequence ID" value="ELU09879.1"/>
    <property type="molecule type" value="Genomic_DNA"/>
</dbReference>
<gene>
    <name evidence="19" type="ORF">CAPTEDRAFT_178692</name>
</gene>
<feature type="transmembrane region" description="Helical" evidence="16">
    <location>
        <begin position="130"/>
        <end position="152"/>
    </location>
</feature>
<evidence type="ECO:0000256" key="16">
    <source>
        <dbReference type="SAM" id="Phobius"/>
    </source>
</evidence>
<evidence type="ECO:0000256" key="7">
    <source>
        <dbReference type="ARBA" id="ARBA00022737"/>
    </source>
</evidence>
<protein>
    <submittedName>
        <fullName evidence="19 20">Uncharacterized protein</fullName>
    </submittedName>
</protein>
<feature type="transmembrane region" description="Helical" evidence="16">
    <location>
        <begin position="97"/>
        <end position="118"/>
    </location>
</feature>
<accession>R7UTN4</accession>
<dbReference type="GO" id="GO:0005886">
    <property type="term" value="C:plasma membrane"/>
    <property type="evidence" value="ECO:0007669"/>
    <property type="project" value="UniProtKB-SubCell"/>
</dbReference>
<dbReference type="InterPro" id="IPR011527">
    <property type="entry name" value="ABC1_TM_dom"/>
</dbReference>
<dbReference type="FunFam" id="3.40.50.300:FF:000293">
    <property type="entry name" value="ATP binding cassette subfamily C member 1"/>
    <property type="match status" value="1"/>
</dbReference>
<dbReference type="OMA" id="RIVEPSH"/>
<dbReference type="PANTHER" id="PTHR24223">
    <property type="entry name" value="ATP-BINDING CASSETTE SUB-FAMILY C"/>
    <property type="match status" value="1"/>
</dbReference>
<feature type="transmembrane region" description="Helical" evidence="16">
    <location>
        <begin position="426"/>
        <end position="445"/>
    </location>
</feature>
<dbReference type="CDD" id="cd03250">
    <property type="entry name" value="ABCC_MRP_domain1"/>
    <property type="match status" value="1"/>
</dbReference>
<feature type="transmembrane region" description="Helical" evidence="16">
    <location>
        <begin position="1005"/>
        <end position="1027"/>
    </location>
</feature>
<dbReference type="InterPro" id="IPR003439">
    <property type="entry name" value="ABC_transporter-like_ATP-bd"/>
</dbReference>
<dbReference type="EnsemblMetazoa" id="CapteT178692">
    <property type="protein sequence ID" value="CapteP178692"/>
    <property type="gene ID" value="CapteG178692"/>
</dbReference>
<dbReference type="CDD" id="cd18603">
    <property type="entry name" value="ABC_6TM_MRP1_2_3_6_D2_like"/>
    <property type="match status" value="1"/>
</dbReference>
<keyword evidence="6 16" id="KW-0812">Transmembrane</keyword>
<evidence type="ECO:0000313" key="20">
    <source>
        <dbReference type="EnsemblMetazoa" id="CapteP178692"/>
    </source>
</evidence>
<feature type="domain" description="ABC transmembrane type-1" evidence="18">
    <location>
        <begin position="962"/>
        <end position="1245"/>
    </location>
</feature>
<keyword evidence="4" id="KW-0813">Transport</keyword>
<dbReference type="InterPro" id="IPR050173">
    <property type="entry name" value="ABC_transporter_C-like"/>
</dbReference>
<organism evidence="19">
    <name type="scientific">Capitella teleta</name>
    <name type="common">Polychaete worm</name>
    <dbReference type="NCBI Taxonomy" id="283909"/>
    <lineage>
        <taxon>Eukaryota</taxon>
        <taxon>Metazoa</taxon>
        <taxon>Spiralia</taxon>
        <taxon>Lophotrochozoa</taxon>
        <taxon>Annelida</taxon>
        <taxon>Polychaeta</taxon>
        <taxon>Sedentaria</taxon>
        <taxon>Scolecida</taxon>
        <taxon>Capitellidae</taxon>
        <taxon>Capitella</taxon>
    </lineage>
</organism>
<dbReference type="InterPro" id="IPR017871">
    <property type="entry name" value="ABC_transporter-like_CS"/>
</dbReference>
<feature type="transmembrane region" description="Helical" evidence="16">
    <location>
        <begin position="1103"/>
        <end position="1123"/>
    </location>
</feature>
<feature type="domain" description="ABC transmembrane type-1" evidence="18">
    <location>
        <begin position="311"/>
        <end position="594"/>
    </location>
</feature>